<dbReference type="Proteomes" id="UP001497602">
    <property type="component" value="Unassembled WGS sequence"/>
</dbReference>
<comment type="caution">
    <text evidence="1">The sequence shown here is derived from an EMBL/GenBank/DDBJ whole genome shotgun (WGS) entry which is preliminary data.</text>
</comment>
<dbReference type="RefSeq" id="WP_348740235.1">
    <property type="nucleotide sequence ID" value="NZ_CAXJRC010000045.1"/>
</dbReference>
<evidence type="ECO:0000313" key="2">
    <source>
        <dbReference type="Proteomes" id="UP001497602"/>
    </source>
</evidence>
<accession>A0ABM9PS42</accession>
<sequence>MKLEPVTQIDQVKKDDTIIITGLGLVNHPAKAQEVLVSDSGTEIIFDKGKNLYINLGMYLKGTSWCKELAIIK</sequence>
<reference evidence="1 2" key="1">
    <citation type="submission" date="2024-05" db="EMBL/GenBank/DDBJ databases">
        <authorList>
            <person name="Duchaud E."/>
        </authorList>
    </citation>
    <scope>NUCLEOTIDE SEQUENCE [LARGE SCALE GENOMIC DNA]</scope>
    <source>
        <strain evidence="1">Ena-SAMPLE-TAB-13-05-2024-13:56:06:370-140305</strain>
    </source>
</reference>
<name>A0ABM9PS42_9FLAO</name>
<organism evidence="1 2">
    <name type="scientific">Tenacibaculum vairaonense</name>
    <dbReference type="NCBI Taxonomy" id="3137860"/>
    <lineage>
        <taxon>Bacteria</taxon>
        <taxon>Pseudomonadati</taxon>
        <taxon>Bacteroidota</taxon>
        <taxon>Flavobacteriia</taxon>
        <taxon>Flavobacteriales</taxon>
        <taxon>Flavobacteriaceae</taxon>
        <taxon>Tenacibaculum</taxon>
    </lineage>
</organism>
<dbReference type="EMBL" id="CAXJRC010000045">
    <property type="protein sequence ID" value="CAL2108641.1"/>
    <property type="molecule type" value="Genomic_DNA"/>
</dbReference>
<protein>
    <submittedName>
        <fullName evidence="1">Uncharacterized protein</fullName>
    </submittedName>
</protein>
<evidence type="ECO:0000313" key="1">
    <source>
        <dbReference type="EMBL" id="CAL2108641.1"/>
    </source>
</evidence>
<keyword evidence="2" id="KW-1185">Reference proteome</keyword>
<gene>
    <name evidence="1" type="ORF">T190115A13A_80216</name>
</gene>
<proteinExistence type="predicted"/>